<feature type="region of interest" description="Disordered" evidence="1">
    <location>
        <begin position="835"/>
        <end position="892"/>
    </location>
</feature>
<feature type="compositionally biased region" description="Basic and acidic residues" evidence="1">
    <location>
        <begin position="1626"/>
        <end position="1642"/>
    </location>
</feature>
<feature type="region of interest" description="Disordered" evidence="1">
    <location>
        <begin position="1615"/>
        <end position="1644"/>
    </location>
</feature>
<reference evidence="2 3" key="1">
    <citation type="journal article" date="2019" name="Sci. Rep.">
        <title>Orb-weaving spider Araneus ventricosus genome elucidates the spidroin gene catalogue.</title>
        <authorList>
            <person name="Kono N."/>
            <person name="Nakamura H."/>
            <person name="Ohtoshi R."/>
            <person name="Moran D.A.P."/>
            <person name="Shinohara A."/>
            <person name="Yoshida Y."/>
            <person name="Fujiwara M."/>
            <person name="Mori M."/>
            <person name="Tomita M."/>
            <person name="Arakawa K."/>
        </authorList>
    </citation>
    <scope>NUCLEOTIDE SEQUENCE [LARGE SCALE GENOMIC DNA]</scope>
</reference>
<organism evidence="2 3">
    <name type="scientific">Araneus ventricosus</name>
    <name type="common">Orbweaver spider</name>
    <name type="synonym">Epeira ventricosa</name>
    <dbReference type="NCBI Taxonomy" id="182803"/>
    <lineage>
        <taxon>Eukaryota</taxon>
        <taxon>Metazoa</taxon>
        <taxon>Ecdysozoa</taxon>
        <taxon>Arthropoda</taxon>
        <taxon>Chelicerata</taxon>
        <taxon>Arachnida</taxon>
        <taxon>Araneae</taxon>
        <taxon>Araneomorphae</taxon>
        <taxon>Entelegynae</taxon>
        <taxon>Araneoidea</taxon>
        <taxon>Araneidae</taxon>
        <taxon>Araneus</taxon>
    </lineage>
</organism>
<feature type="compositionally biased region" description="Basic and acidic residues" evidence="1">
    <location>
        <begin position="165"/>
        <end position="177"/>
    </location>
</feature>
<name>A0A4Y2F807_ARAVE</name>
<feature type="region of interest" description="Disordered" evidence="1">
    <location>
        <begin position="1493"/>
        <end position="1565"/>
    </location>
</feature>
<feature type="region of interest" description="Disordered" evidence="1">
    <location>
        <begin position="1"/>
        <end position="50"/>
    </location>
</feature>
<feature type="compositionally biased region" description="Basic and acidic residues" evidence="1">
    <location>
        <begin position="763"/>
        <end position="772"/>
    </location>
</feature>
<evidence type="ECO:0000313" key="2">
    <source>
        <dbReference type="EMBL" id="GBM36808.1"/>
    </source>
</evidence>
<feature type="compositionally biased region" description="Polar residues" evidence="1">
    <location>
        <begin position="869"/>
        <end position="886"/>
    </location>
</feature>
<sequence length="1889" mass="209491">MKSAATHKAALHSTPLSATSPLSHIPLPRRKNSSKGDKGLDVADTDSEYSNDVVATRSQAKMSLLGSTSFCCASGQKEDYIPDARILPASKPPKKRPPNIAMKKECDPSTPKTPLLTSGKGLLVKNKKGKINQDGSDEVQTQSNENGAVKTSLEDIKTRSANPDTDNRLRPVEEKRKITPPSPQRRIHREPGIPRKDHSDVRKYSDAPRKHRKDSNVSVPNQTVESVSANVKKCKHANEMLHTVDHQLPEAKNGNFTITERSEKCDLTLNACSAVQNEFVAKEACVQSGNSDNVIDCIEVLNKSHESEDFDCPCCDRTSAMMDDTGLSDVEVKMFTSCDVIAPIEETQELNKVKDTCDSTEQTLQLEVKSLKEELQAGKLKLQSQQARVRHLEEELGVMQQLRQELDKEKELRKIAEDKLLELLDYEKRMEVQKRENEKRVESKGTQMDLTETAPNPSSSEPGSPLLLGYDGRLRKYQTYIAKLENDNLMLVNELKKFKDMSPRSQEEQAKLLVEKLGQMERNNQQQQIQYETCLDEVANKLVQTLLAQKRLEEECKVLHLRVEQLEQENITLMELIDKDKEEKAEKVDSMKSEQTNSYLQIRKPSHHPLTSSPLKKSSVIQKSSISSEEQKDPPKSTNLSPIKTVYSEPKSPVTSPTTKVGCSSKIPSFSSSKPALVRKKSETDMQPSRKTRNDALSRETSSSELVPNSKPSSALPSLRNKPQSTPKGPKGSSAKRKRLSRTESPAEKGAKDSKQRIKSNHIRWDSRKVSSEEMTPSFSGKECVNQISPIPTFPQPQQVWSFNCELSTNMTVPEIKRKVAASIDALKLDMELGVDRPDDDLNSKQSSSTSESSTTIEGANRTRDEGYSTMSSDLQPDSAADTTISEPEHSATYVITEKDICNSDDSVTECLDGSMCSSSDSGFGPLHQVATPRASSGFHPEEEPSRTINELPKFDAAGRKLGTVKCKEQIASVKPTIRSTGNVFDQNSILSDNKSDSICDKFLSDSGTLKNESSKAFQEFDRFSPSKLPNDKKLSGVDQSTMIDYINFPKEIMGLTNYRNSWHLGHTKSMCDDKIVFCTRHSYIDDNIFDDRVETAEKATLTEPEEELWREKALAPFIDESIWSLYSSEGDIQVKHFPVEPLLSEPSLEKLINNCSPCIIVTENVDSIPQDEKFQSSAVKSSTNSSVTELNHLIGQNTEQFKSGLERVASDTVLYLKDAIHELENSMRRGLKSSKNIPALHQNSGSESESSPTGGIIFKPEILRNLEATMAGQDHLAWPSPTRSSSLSSVQSCLSCHIVSDEMEDVDLVRTSQKGSRDNDLNSASDAEYENLDHRDFVERWLQKEIVFNNSPKLTVSQLEPVAEIGEYPFPSVRTSVETRISLPSRIRFSPHPNESKEPNAIVALLPIQKTDNISPAQSDVVSSEPLFENDACSAQCIPDCSEDVDVECLDPEATEFNGDFYTLCSIGSLKSLDRFSPSKTRDMTVKQLVESPIFNRKAPPKSLSKSSSDKLKPTGLVKPTRPLSLSFVSVPSVPEHSKQKSSPTVTDPGSKEPDSHAKTSICSKVPPNNFSVCQNDAESKKSPVSECSSSEKSPMSCLPVRTVSVSVKPKSPTKIVFRSGSPPKGEDASKRQQWKRDRLVSRRSHLKEGCGTAWIHLQPNPALSDPSVRSNLLDSLKAPTSSSGSSGTEEEDNEVLVIQTNSHLHRICKERRHKAKASANNPLYDLKKRSSIVGRRELFYRFGDKEKEAIACFDFLEEIPSVESLNKPATPPEESPPVPPSNLSLSCRQASSIKERISLVSPTVGDLPKSATTTEPPSKMADLTKSPFSNYSARKLRLPNLWNKPLSHNMSSSTLNSQDCELLDHISLSDSCAESYSSTPESYDDVS</sequence>
<feature type="compositionally biased region" description="Basic and acidic residues" evidence="1">
    <location>
        <begin position="582"/>
        <end position="592"/>
    </location>
</feature>
<dbReference type="EMBL" id="BGPR01000821">
    <property type="protein sequence ID" value="GBM36808.1"/>
    <property type="molecule type" value="Genomic_DNA"/>
</dbReference>
<evidence type="ECO:0000313" key="3">
    <source>
        <dbReference type="Proteomes" id="UP000499080"/>
    </source>
</evidence>
<feature type="compositionally biased region" description="Pro residues" evidence="1">
    <location>
        <begin position="1771"/>
        <end position="1782"/>
    </location>
</feature>
<feature type="compositionally biased region" description="Basic and acidic residues" evidence="1">
    <location>
        <begin position="741"/>
        <end position="756"/>
    </location>
</feature>
<evidence type="ECO:0008006" key="4">
    <source>
        <dbReference type="Google" id="ProtNLM"/>
    </source>
</evidence>
<feature type="compositionally biased region" description="Polar residues" evidence="1">
    <location>
        <begin position="699"/>
        <end position="727"/>
    </location>
</feature>
<feature type="compositionally biased region" description="Polar residues" evidence="1">
    <location>
        <begin position="653"/>
        <end position="662"/>
    </location>
</feature>
<accession>A0A4Y2F807</accession>
<feature type="compositionally biased region" description="Low complexity" evidence="1">
    <location>
        <begin position="455"/>
        <end position="465"/>
    </location>
</feature>
<feature type="region of interest" description="Disordered" evidence="1">
    <location>
        <begin position="1806"/>
        <end position="1827"/>
    </location>
</feature>
<dbReference type="OrthoDB" id="8930856at2759"/>
<feature type="region of interest" description="Disordered" evidence="1">
    <location>
        <begin position="582"/>
        <end position="782"/>
    </location>
</feature>
<feature type="compositionally biased region" description="Low complexity" evidence="1">
    <location>
        <begin position="616"/>
        <end position="628"/>
    </location>
</feature>
<feature type="region of interest" description="Disordered" evidence="1">
    <location>
        <begin position="1235"/>
        <end position="1255"/>
    </location>
</feature>
<feature type="region of interest" description="Disordered" evidence="1">
    <location>
        <begin position="432"/>
        <end position="465"/>
    </location>
</feature>
<feature type="region of interest" description="Disordered" evidence="1">
    <location>
        <begin position="81"/>
        <end position="221"/>
    </location>
</feature>
<protein>
    <recommendedName>
        <fullName evidence="4">Nck-associated protein 5</fullName>
    </recommendedName>
</protein>
<feature type="compositionally biased region" description="Polar residues" evidence="1">
    <location>
        <begin position="444"/>
        <end position="454"/>
    </location>
</feature>
<evidence type="ECO:0000256" key="1">
    <source>
        <dbReference type="SAM" id="MobiDB-lite"/>
    </source>
</evidence>
<feature type="region of interest" description="Disordered" evidence="1">
    <location>
        <begin position="1668"/>
        <end position="1695"/>
    </location>
</feature>
<feature type="compositionally biased region" description="Low complexity" evidence="1">
    <location>
        <begin position="1524"/>
        <end position="1536"/>
    </location>
</feature>
<feature type="region of interest" description="Disordered" evidence="1">
    <location>
        <begin position="1766"/>
        <end position="1787"/>
    </location>
</feature>
<comment type="caution">
    <text evidence="2">The sequence shown here is derived from an EMBL/GenBank/DDBJ whole genome shotgun (WGS) entry which is preliminary data.</text>
</comment>
<feature type="compositionally biased region" description="Low complexity" evidence="1">
    <location>
        <begin position="847"/>
        <end position="856"/>
    </location>
</feature>
<dbReference type="Proteomes" id="UP000499080">
    <property type="component" value="Unassembled WGS sequence"/>
</dbReference>
<proteinExistence type="predicted"/>
<feature type="compositionally biased region" description="Low complexity" evidence="1">
    <location>
        <begin position="664"/>
        <end position="675"/>
    </location>
</feature>
<gene>
    <name evidence="2" type="ORF">AVEN_165074_1</name>
</gene>
<feature type="compositionally biased region" description="Basic and acidic residues" evidence="1">
    <location>
        <begin position="432"/>
        <end position="443"/>
    </location>
</feature>
<keyword evidence="3" id="KW-1185">Reference proteome</keyword>
<feature type="compositionally biased region" description="Basic and acidic residues" evidence="1">
    <location>
        <begin position="189"/>
        <end position="208"/>
    </location>
</feature>